<keyword evidence="7" id="KW-0067">ATP-binding</keyword>
<feature type="domain" description="Helicase C-terminal" evidence="11">
    <location>
        <begin position="297"/>
        <end position="462"/>
    </location>
</feature>
<evidence type="ECO:0000313" key="13">
    <source>
        <dbReference type="EMBL" id="KAA5603893.1"/>
    </source>
</evidence>
<dbReference type="GO" id="GO:0003724">
    <property type="term" value="F:RNA helicase activity"/>
    <property type="evidence" value="ECO:0007669"/>
    <property type="project" value="TreeGrafter"/>
</dbReference>
<evidence type="ECO:0000259" key="11">
    <source>
        <dbReference type="PROSITE" id="PS51194"/>
    </source>
</evidence>
<dbReference type="PROSITE" id="PS51643">
    <property type="entry name" value="HD_CAS3"/>
    <property type="match status" value="1"/>
</dbReference>
<dbReference type="GO" id="GO:0005829">
    <property type="term" value="C:cytosol"/>
    <property type="evidence" value="ECO:0007669"/>
    <property type="project" value="TreeGrafter"/>
</dbReference>
<dbReference type="PANTHER" id="PTHR47959:SF16">
    <property type="entry name" value="CRISPR-ASSOCIATED NUCLEASE_HELICASE CAS3-RELATED"/>
    <property type="match status" value="1"/>
</dbReference>
<evidence type="ECO:0000256" key="1">
    <source>
        <dbReference type="ARBA" id="ARBA00006847"/>
    </source>
</evidence>
<organism evidence="13 14">
    <name type="scientific">Roseospira marina</name>
    <dbReference type="NCBI Taxonomy" id="140057"/>
    <lineage>
        <taxon>Bacteria</taxon>
        <taxon>Pseudomonadati</taxon>
        <taxon>Pseudomonadota</taxon>
        <taxon>Alphaproteobacteria</taxon>
        <taxon>Rhodospirillales</taxon>
        <taxon>Rhodospirillaceae</taxon>
        <taxon>Roseospira</taxon>
    </lineage>
</organism>
<dbReference type="GO" id="GO:0003676">
    <property type="term" value="F:nucleic acid binding"/>
    <property type="evidence" value="ECO:0007669"/>
    <property type="project" value="InterPro"/>
</dbReference>
<dbReference type="Proteomes" id="UP000324065">
    <property type="component" value="Unassembled WGS sequence"/>
</dbReference>
<dbReference type="NCBIfam" id="TIGR01596">
    <property type="entry name" value="cas3_HD"/>
    <property type="match status" value="1"/>
</dbReference>
<dbReference type="GO" id="GO:0005524">
    <property type="term" value="F:ATP binding"/>
    <property type="evidence" value="ECO:0007669"/>
    <property type="project" value="UniProtKB-KW"/>
</dbReference>
<dbReference type="PROSITE" id="PS51194">
    <property type="entry name" value="HELICASE_CTER"/>
    <property type="match status" value="1"/>
</dbReference>
<dbReference type="GO" id="GO:0004519">
    <property type="term" value="F:endonuclease activity"/>
    <property type="evidence" value="ECO:0007669"/>
    <property type="project" value="UniProtKB-KW"/>
</dbReference>
<evidence type="ECO:0000256" key="5">
    <source>
        <dbReference type="ARBA" id="ARBA00022801"/>
    </source>
</evidence>
<sequence>MSIRVPGGAYACMDCMAGGCLGESMTYRAFFKTAFRGTGTPAAWQSALAERPCCSDVPAETPTWPDALIAPTGLGKTAGVVLAWAWRHAQCDPDVPRRLVYCLPMRTLVEQTEAAAKAWMMALAKIPGVPHPEDVHVLMGGTDEPPWFKHPDRPTILIGTQDMLVSRALMRGYAMSRFRWPVDFALLHTDALWVFDEVQAMGAARPTSAQLEAFRRSVGGPRPARSLWVSATLRGDWLTTVDFRAPPKVLRVPDDVPEDAADTRIQAIVSAHKPVAPIEMPKPGQKKDDAKAYAEALARAALDRHRPGHPTLVIVNTVARAQAVHKTLKAVAGPETLLIHSRFRPSDRTRVVERLPAPGTPRDVIIVATQAIEAGVDLSAAVLVTELAPWASLVQRFGRINRRGEYSADGGAPVFWIDVMGDADDKDATSRAAPYTTAELEAARARLPSLSDAAPSALGDPGNLPPARRVLRRKDLVELFDTDPDLTGFDVDISPYVRDAEDTDVRVLWREDAPNTLDTQPAPTRDELCAVPIGRAKAWLQVLRKKDKLDPAARRPWHIDPQGQNGRNRKGHDTSRFPTWRQLDGDPWPGLVLMLDASAGGYTTDGGFDPDSTAAVTAVKGADAPKAGAETADDDQDTRQNHPVPLTAHLGHVAAEAEALCDTLGVTGAERDAVVTAACWHDVGKAHAAFQARLGNADQAQLLAKATAYHRDTGRAHFRHELASTLAFLAHHQWSREADLAAYLIAAHHGKVRLSLRALPKEAPATDGRRFARGVWEGDVLPTVDLDKGMTSPASTLVLSIMDLGRDDVTGASWTERTRALLDRYGPFRLAWAGGAGAAGRLACVGNRAEGVPR</sequence>
<dbReference type="AlphaFoldDB" id="A0A5M6I6Z5"/>
<dbReference type="Pfam" id="PF18019">
    <property type="entry name" value="Cas3_HD"/>
    <property type="match status" value="1"/>
</dbReference>
<proteinExistence type="inferred from homology"/>
<dbReference type="EMBL" id="VWPJ01000028">
    <property type="protein sequence ID" value="KAA5603893.1"/>
    <property type="molecule type" value="Genomic_DNA"/>
</dbReference>
<evidence type="ECO:0000256" key="4">
    <source>
        <dbReference type="ARBA" id="ARBA00022741"/>
    </source>
</evidence>
<dbReference type="Gene3D" id="1.10.3210.30">
    <property type="match status" value="1"/>
</dbReference>
<keyword evidence="5" id="KW-0378">Hydrolase</keyword>
<keyword evidence="8" id="KW-0051">Antiviral defense</keyword>
<keyword evidence="4" id="KW-0547">Nucleotide-binding</keyword>
<feature type="region of interest" description="Disordered" evidence="10">
    <location>
        <begin position="554"/>
        <end position="582"/>
    </location>
</feature>
<evidence type="ECO:0000256" key="10">
    <source>
        <dbReference type="SAM" id="MobiDB-lite"/>
    </source>
</evidence>
<dbReference type="InterPro" id="IPR050079">
    <property type="entry name" value="DEAD_box_RNA_helicase"/>
</dbReference>
<dbReference type="InterPro" id="IPR027417">
    <property type="entry name" value="P-loop_NTPase"/>
</dbReference>
<keyword evidence="13" id="KW-0540">Nuclease</keyword>
<keyword evidence="13" id="KW-0255">Endonuclease</keyword>
<dbReference type="InterPro" id="IPR011545">
    <property type="entry name" value="DEAD/DEAH_box_helicase_dom"/>
</dbReference>
<dbReference type="Pfam" id="PF00270">
    <property type="entry name" value="DEAD"/>
    <property type="match status" value="1"/>
</dbReference>
<accession>A0A5M6I6Z5</accession>
<name>A0A5M6I6Z5_9PROT</name>
<dbReference type="PANTHER" id="PTHR47959">
    <property type="entry name" value="ATP-DEPENDENT RNA HELICASE RHLE-RELATED"/>
    <property type="match status" value="1"/>
</dbReference>
<keyword evidence="3" id="KW-0479">Metal-binding</keyword>
<comment type="similarity">
    <text evidence="9">Belongs to the DEAD box helicase family.</text>
</comment>
<dbReference type="RefSeq" id="WP_150063995.1">
    <property type="nucleotide sequence ID" value="NZ_JACHII010000004.1"/>
</dbReference>
<evidence type="ECO:0000259" key="12">
    <source>
        <dbReference type="PROSITE" id="PS51643"/>
    </source>
</evidence>
<protein>
    <submittedName>
        <fullName evidence="13">CRISPR-associated endonuclease Cas3</fullName>
    </submittedName>
</protein>
<keyword evidence="14" id="KW-1185">Reference proteome</keyword>
<dbReference type="InterPro" id="IPR054712">
    <property type="entry name" value="Cas3-like_dom"/>
</dbReference>
<dbReference type="InterPro" id="IPR001650">
    <property type="entry name" value="Helicase_C-like"/>
</dbReference>
<dbReference type="InterPro" id="IPR038257">
    <property type="entry name" value="CRISPR-assoc_Cas3_HD_sf"/>
</dbReference>
<dbReference type="GO" id="GO:0051607">
    <property type="term" value="P:defense response to virus"/>
    <property type="evidence" value="ECO:0007669"/>
    <property type="project" value="UniProtKB-KW"/>
</dbReference>
<comment type="similarity">
    <text evidence="1">In the N-terminal section; belongs to the CRISPR-associated nuclease Cas3-HD family.</text>
</comment>
<dbReference type="InterPro" id="IPR006483">
    <property type="entry name" value="CRISPR-assoc_Cas3_HD"/>
</dbReference>
<keyword evidence="6" id="KW-0347">Helicase</keyword>
<dbReference type="Gene3D" id="3.40.50.300">
    <property type="entry name" value="P-loop containing nucleotide triphosphate hydrolases"/>
    <property type="match status" value="2"/>
</dbReference>
<dbReference type="GO" id="GO:0016787">
    <property type="term" value="F:hydrolase activity"/>
    <property type="evidence" value="ECO:0007669"/>
    <property type="project" value="UniProtKB-KW"/>
</dbReference>
<gene>
    <name evidence="13" type="ORF">F1188_18800</name>
</gene>
<dbReference type="GO" id="GO:0046872">
    <property type="term" value="F:metal ion binding"/>
    <property type="evidence" value="ECO:0007669"/>
    <property type="project" value="UniProtKB-KW"/>
</dbReference>
<evidence type="ECO:0000256" key="9">
    <source>
        <dbReference type="ARBA" id="ARBA00038437"/>
    </source>
</evidence>
<feature type="region of interest" description="Disordered" evidence="10">
    <location>
        <begin position="622"/>
        <end position="641"/>
    </location>
</feature>
<feature type="domain" description="HD Cas3-type" evidence="12">
    <location>
        <begin position="639"/>
        <end position="807"/>
    </location>
</feature>
<evidence type="ECO:0000256" key="7">
    <source>
        <dbReference type="ARBA" id="ARBA00022840"/>
    </source>
</evidence>
<evidence type="ECO:0000256" key="3">
    <source>
        <dbReference type="ARBA" id="ARBA00022723"/>
    </source>
</evidence>
<evidence type="ECO:0000256" key="8">
    <source>
        <dbReference type="ARBA" id="ARBA00023118"/>
    </source>
</evidence>
<dbReference type="SUPFAM" id="SSF52540">
    <property type="entry name" value="P-loop containing nucleoside triphosphate hydrolases"/>
    <property type="match status" value="1"/>
</dbReference>
<dbReference type="Pfam" id="PF22590">
    <property type="entry name" value="Cas3-like_C_2"/>
    <property type="match status" value="1"/>
</dbReference>
<comment type="caution">
    <text evidence="13">The sequence shown here is derived from an EMBL/GenBank/DDBJ whole genome shotgun (WGS) entry which is preliminary data.</text>
</comment>
<evidence type="ECO:0000256" key="6">
    <source>
        <dbReference type="ARBA" id="ARBA00022806"/>
    </source>
</evidence>
<reference evidence="13 14" key="1">
    <citation type="submission" date="2019-09" db="EMBL/GenBank/DDBJ databases">
        <title>Genome sequence of Roseospira marina, one of the more divergent members of the non-sulfur purple photosynthetic bacterial family, the Rhodospirillaceae.</title>
        <authorList>
            <person name="Meyer T."/>
            <person name="Kyndt J."/>
        </authorList>
    </citation>
    <scope>NUCLEOTIDE SEQUENCE [LARGE SCALE GENOMIC DNA]</scope>
    <source>
        <strain evidence="13 14">DSM 15113</strain>
    </source>
</reference>
<evidence type="ECO:0000313" key="14">
    <source>
        <dbReference type="Proteomes" id="UP000324065"/>
    </source>
</evidence>
<evidence type="ECO:0000256" key="2">
    <source>
        <dbReference type="ARBA" id="ARBA00009046"/>
    </source>
</evidence>
<dbReference type="OrthoDB" id="9815222at2"/>
<dbReference type="SMART" id="SM00490">
    <property type="entry name" value="HELICc"/>
    <property type="match status" value="1"/>
</dbReference>
<comment type="similarity">
    <text evidence="2">In the central section; belongs to the CRISPR-associated helicase Cas3 family.</text>
</comment>